<dbReference type="CDD" id="cd04301">
    <property type="entry name" value="NAT_SF"/>
    <property type="match status" value="1"/>
</dbReference>
<dbReference type="OrthoDB" id="9801656at2"/>
<organism evidence="2 3">
    <name type="scientific">Marinobacter persicus</name>
    <dbReference type="NCBI Taxonomy" id="930118"/>
    <lineage>
        <taxon>Bacteria</taxon>
        <taxon>Pseudomonadati</taxon>
        <taxon>Pseudomonadota</taxon>
        <taxon>Gammaproteobacteria</taxon>
        <taxon>Pseudomonadales</taxon>
        <taxon>Marinobacteraceae</taxon>
        <taxon>Marinobacter</taxon>
    </lineage>
</organism>
<dbReference type="RefSeq" id="WP_091704449.1">
    <property type="nucleotide sequence ID" value="NZ_BMYN01000001.1"/>
</dbReference>
<dbReference type="EMBL" id="FOSC01000007">
    <property type="protein sequence ID" value="SFJ87141.1"/>
    <property type="molecule type" value="Genomic_DNA"/>
</dbReference>
<evidence type="ECO:0000259" key="1">
    <source>
        <dbReference type="PROSITE" id="PS51186"/>
    </source>
</evidence>
<feature type="domain" description="N-acetyltransferase" evidence="1">
    <location>
        <begin position="4"/>
        <end position="154"/>
    </location>
</feature>
<keyword evidence="2" id="KW-0808">Transferase</keyword>
<gene>
    <name evidence="2" type="ORF">SAMN05216429_1075</name>
</gene>
<dbReference type="PROSITE" id="PS51186">
    <property type="entry name" value="GNAT"/>
    <property type="match status" value="1"/>
</dbReference>
<keyword evidence="3" id="KW-1185">Reference proteome</keyword>
<dbReference type="PANTHER" id="PTHR43792">
    <property type="entry name" value="GNAT FAMILY, PUTATIVE (AFU_ORTHOLOGUE AFUA_3G00765)-RELATED-RELATED"/>
    <property type="match status" value="1"/>
</dbReference>
<dbReference type="GO" id="GO:0016747">
    <property type="term" value="F:acyltransferase activity, transferring groups other than amino-acyl groups"/>
    <property type="evidence" value="ECO:0007669"/>
    <property type="project" value="InterPro"/>
</dbReference>
<sequence>MSSVKIRYPEERDRALAVEMLRDAEVMRFLGPRRPLTQIEAMDWFDDALHKPSRFVIADAKTDEFVGFCGLKKINDMWDFGYFLRSEFWGRGIATEACRIAIERLSNQTDFSKIQVFIADDNKASKRVAEKLGWNRTQSGYNNGEFGHFYLIAP</sequence>
<name>A0A1I3UZ23_9GAMM</name>
<dbReference type="InterPro" id="IPR016181">
    <property type="entry name" value="Acyl_CoA_acyltransferase"/>
</dbReference>
<protein>
    <submittedName>
        <fullName evidence="2">Protein N-acetyltransferase, RimJ/RimL family</fullName>
    </submittedName>
</protein>
<dbReference type="PANTHER" id="PTHR43792:SF1">
    <property type="entry name" value="N-ACETYLTRANSFERASE DOMAIN-CONTAINING PROTEIN"/>
    <property type="match status" value="1"/>
</dbReference>
<reference evidence="2 3" key="1">
    <citation type="submission" date="2016-10" db="EMBL/GenBank/DDBJ databases">
        <authorList>
            <person name="de Groot N.N."/>
        </authorList>
    </citation>
    <scope>NUCLEOTIDE SEQUENCE [LARGE SCALE GENOMIC DNA]</scope>
    <source>
        <strain evidence="2 3">IBRC-M 10445</strain>
    </source>
</reference>
<dbReference type="SUPFAM" id="SSF55729">
    <property type="entry name" value="Acyl-CoA N-acyltransferases (Nat)"/>
    <property type="match status" value="1"/>
</dbReference>
<dbReference type="Proteomes" id="UP000199445">
    <property type="component" value="Unassembled WGS sequence"/>
</dbReference>
<accession>A0A1I3UZ23</accession>
<evidence type="ECO:0000313" key="2">
    <source>
        <dbReference type="EMBL" id="SFJ87141.1"/>
    </source>
</evidence>
<dbReference type="Pfam" id="PF13302">
    <property type="entry name" value="Acetyltransf_3"/>
    <property type="match status" value="1"/>
</dbReference>
<evidence type="ECO:0000313" key="3">
    <source>
        <dbReference type="Proteomes" id="UP000199445"/>
    </source>
</evidence>
<dbReference type="InterPro" id="IPR000182">
    <property type="entry name" value="GNAT_dom"/>
</dbReference>
<proteinExistence type="predicted"/>
<dbReference type="Gene3D" id="3.40.630.30">
    <property type="match status" value="1"/>
</dbReference>
<dbReference type="AlphaFoldDB" id="A0A1I3UZ23"/>
<dbReference type="InterPro" id="IPR051531">
    <property type="entry name" value="N-acetyltransferase"/>
</dbReference>